<name>A0A6S6M4X2_9BACT</name>
<keyword evidence="5" id="KW-1185">Reference proteome</keyword>
<evidence type="ECO:0000259" key="3">
    <source>
        <dbReference type="SMART" id="SM00839"/>
    </source>
</evidence>
<proteinExistence type="inferred from homology"/>
<evidence type="ECO:0000313" key="4">
    <source>
        <dbReference type="EMBL" id="BCG46701.1"/>
    </source>
</evidence>
<dbReference type="Gene3D" id="3.40.50.720">
    <property type="entry name" value="NAD(P)-binding Rossmann-like Domain"/>
    <property type="match status" value="1"/>
</dbReference>
<evidence type="ECO:0000256" key="2">
    <source>
        <dbReference type="ARBA" id="ARBA00023002"/>
    </source>
</evidence>
<gene>
    <name evidence="4" type="ORF">GEOBRER4_n1510</name>
</gene>
<reference evidence="4 5" key="1">
    <citation type="submission" date="2020-06" db="EMBL/GenBank/DDBJ databases">
        <title>Interaction of electrochemicaly active bacteria, Geobacter bremensis R4 on different carbon anode.</title>
        <authorList>
            <person name="Meng L."/>
            <person name="Yoshida N."/>
        </authorList>
    </citation>
    <scope>NUCLEOTIDE SEQUENCE [LARGE SCALE GENOMIC DNA]</scope>
    <source>
        <strain evidence="4 5">R4</strain>
    </source>
</reference>
<dbReference type="SUPFAM" id="SSF51735">
    <property type="entry name" value="NAD(P)-binding Rossmann-fold domains"/>
    <property type="match status" value="1"/>
</dbReference>
<dbReference type="InterPro" id="IPR046346">
    <property type="entry name" value="Aminoacid_DH-like_N_sf"/>
</dbReference>
<evidence type="ECO:0000256" key="1">
    <source>
        <dbReference type="ARBA" id="ARBA00006382"/>
    </source>
</evidence>
<dbReference type="GO" id="GO:0004352">
    <property type="term" value="F:glutamate dehydrogenase (NAD+) activity"/>
    <property type="evidence" value="ECO:0007669"/>
    <property type="project" value="TreeGrafter"/>
</dbReference>
<dbReference type="KEGG" id="gbn:GEOBRER4_14510"/>
<dbReference type="SMART" id="SM00839">
    <property type="entry name" value="ELFV_dehydrog"/>
    <property type="match status" value="1"/>
</dbReference>
<dbReference type="SUPFAM" id="SSF53223">
    <property type="entry name" value="Aminoacid dehydrogenase-like, N-terminal domain"/>
    <property type="match status" value="1"/>
</dbReference>
<protein>
    <submittedName>
        <fullName evidence="4">Glu/Leu/Phe/Val dehydrogenase family protein</fullName>
    </submittedName>
</protein>
<dbReference type="InterPro" id="IPR006096">
    <property type="entry name" value="Glu/Leu/Phe/Val/Trp_DH_C"/>
</dbReference>
<dbReference type="InterPro" id="IPR036291">
    <property type="entry name" value="NAD(P)-bd_dom_sf"/>
</dbReference>
<dbReference type="PANTHER" id="PTHR11606:SF39">
    <property type="entry name" value="GLUTAMATE_PHENYLALANINE_LEUCINE_VALINE_L-TRYPTOPHAN DEHYDROGENASE C-TERMINAL DOMAIN-CONTAINING PROTEIN"/>
    <property type="match status" value="1"/>
</dbReference>
<comment type="similarity">
    <text evidence="1">Belongs to the Glu/Leu/Phe/Val dehydrogenases family.</text>
</comment>
<feature type="domain" description="Glutamate/phenylalanine/leucine/valine/L-tryptophan dehydrogenase C-terminal" evidence="3">
    <location>
        <begin position="610"/>
        <end position="884"/>
    </location>
</feature>
<dbReference type="RefSeq" id="WP_185244857.1">
    <property type="nucleotide sequence ID" value="NZ_AP023213.1"/>
</dbReference>
<dbReference type="AlphaFoldDB" id="A0A6S6M4X2"/>
<sequence length="986" mass="111844">MSGTGDVKKGTSAELAENRKWLKESISPYFFSAMRDEPEALVILERGLGTLQHNRRLILADRDKSIIMARVNAPGSLYDSLRHFQDREISYAMITHSDAPLPGMQEELEIERFEFDRKKNEEVLGWKEAEVPTGIARKVSAELRRSYPTFDMKEFDRLLRILWLNNESYVRVSSPLRVAQVLQLQQQASRSGGLYLYVEPSSVQQVSRVHFAVGNPPQKEFLLQLMEVFNRLELAVNRAYCLTVTTGVHPYFLGTFLVNRRHGGVLEAGSELFFRLQKELYNTQILSARGYTYREFVTTGVMSGEEASLTNAFIAFCHTNLAHNQPDRFGLEDVQSAFHSHPEMSLQLVKLFRARFDPAVTASDPRYEPVLKETVEAVEGYNTGHRYLDEMRRSIYRCCLIFITHTLKTNFFVLEKQALAFRLDPAYLKALGPASTSDLPQAQPFRVTFFFSRYGFGYHIGFSDIARGGWRTVIARNMDDYITNSNTIFRENFVLAHTQHLKNKDIYEGGSKLVLILNAADLQRGGERELEVCHLYKLQHGVTNAFLDVFVTSDGVAKNPAVVDYYREDEPIELGPDENMHDSMIENIARISKRRGYILGIGIMSSKEVGINHKEYGVTSTGVIKFAEITMAELGIDIYRDPFSVKFTGGPNGDVAGNAMRILLNRAPKAAIKLILDGTAALCDPEGADHEELRRIVLRQDLDGFDPLKLHPGGFMLYRSGSRRDGLREVFRKVTRTGDGVREEWISTDEFSKWYESLLFTVKADLFIPAGGRPETIDKDNWQNYLLPGGAPSTAAIVEGANSFITPEARVQLQKKGVIIMRDASANKCGVISSSYEIIANLLLSESEFLAEKERYVRDVLEILEKRAGDEARLILKRRREQPGLLCTEISDALSGEINEEYATIYSFFQNRPNLCLQPIYRRAILSHLPRMLREEPKYAKRVKNLPPKYLFAILAAEIGSSLVYRGDKEADLEATLKGHLMRQFE</sequence>
<dbReference type="PANTHER" id="PTHR11606">
    <property type="entry name" value="GLUTAMATE DEHYDROGENASE"/>
    <property type="match status" value="1"/>
</dbReference>
<dbReference type="GO" id="GO:0006538">
    <property type="term" value="P:L-glutamate catabolic process"/>
    <property type="evidence" value="ECO:0007669"/>
    <property type="project" value="TreeGrafter"/>
</dbReference>
<evidence type="ECO:0000313" key="5">
    <source>
        <dbReference type="Proteomes" id="UP000515472"/>
    </source>
</evidence>
<accession>A0A6S6M4X2</accession>
<dbReference type="Pfam" id="PF00208">
    <property type="entry name" value="ELFV_dehydrog"/>
    <property type="match status" value="1"/>
</dbReference>
<dbReference type="Proteomes" id="UP000515472">
    <property type="component" value="Chromosome"/>
</dbReference>
<dbReference type="EMBL" id="AP023213">
    <property type="protein sequence ID" value="BCG46701.1"/>
    <property type="molecule type" value="Genomic_DNA"/>
</dbReference>
<organism evidence="4 5">
    <name type="scientific">Citrifermentans bremense</name>
    <dbReference type="NCBI Taxonomy" id="60035"/>
    <lineage>
        <taxon>Bacteria</taxon>
        <taxon>Pseudomonadati</taxon>
        <taxon>Thermodesulfobacteriota</taxon>
        <taxon>Desulfuromonadia</taxon>
        <taxon>Geobacterales</taxon>
        <taxon>Geobacteraceae</taxon>
        <taxon>Citrifermentans</taxon>
    </lineage>
</organism>
<keyword evidence="2" id="KW-0560">Oxidoreductase</keyword>